<organism evidence="1 2">
    <name type="scientific">Holotrichia oblita</name>
    <name type="common">Chafer beetle</name>
    <dbReference type="NCBI Taxonomy" id="644536"/>
    <lineage>
        <taxon>Eukaryota</taxon>
        <taxon>Metazoa</taxon>
        <taxon>Ecdysozoa</taxon>
        <taxon>Arthropoda</taxon>
        <taxon>Hexapoda</taxon>
        <taxon>Insecta</taxon>
        <taxon>Pterygota</taxon>
        <taxon>Neoptera</taxon>
        <taxon>Endopterygota</taxon>
        <taxon>Coleoptera</taxon>
        <taxon>Polyphaga</taxon>
        <taxon>Scarabaeiformia</taxon>
        <taxon>Scarabaeidae</taxon>
        <taxon>Melolonthinae</taxon>
        <taxon>Holotrichia</taxon>
    </lineage>
</organism>
<reference evidence="1" key="1">
    <citation type="submission" date="2022-04" db="EMBL/GenBank/DDBJ databases">
        <title>Chromosome-scale genome assembly of Holotrichia oblita Faldermann.</title>
        <authorList>
            <person name="Rongchong L."/>
        </authorList>
    </citation>
    <scope>NUCLEOTIDE SEQUENCE</scope>
    <source>
        <strain evidence="1">81SQS9</strain>
    </source>
</reference>
<comment type="caution">
    <text evidence="1">The sequence shown here is derived from an EMBL/GenBank/DDBJ whole genome shotgun (WGS) entry which is preliminary data.</text>
</comment>
<name>A0ACB9SQY9_HOLOL</name>
<keyword evidence="2" id="KW-1185">Reference proteome</keyword>
<gene>
    <name evidence="1" type="ORF">MML48_8g00010355</name>
</gene>
<evidence type="ECO:0000313" key="2">
    <source>
        <dbReference type="Proteomes" id="UP001056778"/>
    </source>
</evidence>
<protein>
    <submittedName>
        <fullName evidence="1">Fad nadph dehydrogenase/oxidoreductase</fullName>
    </submittedName>
</protein>
<evidence type="ECO:0000313" key="1">
    <source>
        <dbReference type="EMBL" id="KAI4456424.1"/>
    </source>
</evidence>
<dbReference type="EMBL" id="CM043022">
    <property type="protein sequence ID" value="KAI4456424.1"/>
    <property type="molecule type" value="Genomic_DNA"/>
</dbReference>
<accession>A0ACB9SQY9</accession>
<dbReference type="Proteomes" id="UP001056778">
    <property type="component" value="Chromosome 8"/>
</dbReference>
<sequence length="2038" mass="227036">MSLMIRVRGNLLRDFSRRNRIAARKCSTRQPWQWPKKEGLYDPKFEKEGCGVGMLVSINGETSSKIMTLGRRLSLSMIHRGAQFYDNVTGDGAGVLTSIPHKFYANILKSKHDVVLPPPHNYATGLVFLDNNNFKESEEKFAELAESLDLSVIAWRKVPVDNGVIGELARYGEPLIKQVFVVAKSNIPVAERECKYYILRKRAAHTIQASNRRFYICSLSSRTIVYKAHATAKQLWLYYPDLLDPHYLTNVVLVHNRFSTNTLPSWELAHPFRIICHNGEINTLRGNINWMTARETMMESDILEDQLNKIYPVIEANNSDSGSLDCMIEFLMHAGKRSLPEAVMTLIPEAWHQDPTMSEEKKIFYKWAACAMEPWDGPALIAFTDGRYAGAVQDRNGLRPSRFYVTKDNLLVMASEIDMYDIDDPCNIILKSRLKPGRMLLIDMDSKKLIRDEELKKAISESRPHGVWLKEQLLTMDDFRKADIEAGGNLKAEIKPLSLTDKRLALFNYVPQLINIQLLHMFRNKREAQTSMGKDTPLACLSQHAPLLYDYFKQGLAQVTNPPVDLDRENLVMSLECPIGPTANLLLPSAEQAHRLWLENPILSIQDMEVLKRTTHRNWTSKVVNTTYSKSEGLGGLKFHIDRICKEVEQASRSNQFVILSDRKAGEKCMPIRSLLVLGAVHQHLLNMRTRMKVAIIVETAEVKLVHEIAVLLGYGADAICPYLALELGAGLRKEGILEPEFTDEIIFNNYSEALSQGLLTVMARAGITTLQSYKNAQIFEAIGIGDDIIEKCFKGTPSRIGGLTMNMLACAKLERHVNTYKQPSEQYVTTDSGMYHYRAGGEKHMNSPEAVAFLQEAAQLHNIPAYRKFRKIDEENRKECLLRGQLGLNTIKIPVPFGEIESAEDIVKKRFSIGGINLGSINNLCHETIARAMNKVGARSNCGDGGEFPERYMNRETCSKVKQLSSARWGVTSAYLAHAQDIEIKVAQGAKPGEGGLLSAEKNTPALAKVRRTPAGVKLIGPPPHHDIYSIEDLSQLIYELNSANPQARISVKIAAVAGSGIIATGAVKCKARHIVICGHDGGTGAANWTSINHSAIPWELGISETHQVLTRNRLRKQVTLQVDGQIRTGFDVVVAALLGADEVALGTSALIALGCVMTRKCHLNTCPVGIATMNPELMQFFQGKPEHLIDYLTMLAHDVRYHMASIGMRNFDDMIGRTDLLRVLEPKGYREKMLDFSNILHKVTVTAPEVKAVTIHKTAAHMMDDDLIEVAMDVIEGKKKVVNIEKQITNQNRALGAKLSYHISKKYGEAGLPEDSHINIHLSGTAGQSFCVFLAKGVTCTLEGDANDYVGKGLSGGTVIIYPPKEAVFESHLNVIAGNVCLYGATSGKMFLRGIAGERFAVRNSGVTAVVEGVGDHCCELMTAGTIVVLGLTGRNFGTGMMGGVAYVWDIDKNLHGRCRVSDVGLLKLENPEEIEKIKNLLYEFLHATKSLIAEQLLKNFNQKVGEFVKIIPRYQYDQLKQTISADKSKKEEEFDPKYAFLKYPREMKILRPIEERVKDFKEIYNFDQIYKSAPKEASRCIDCAVPFCQTSNYGCPLENLIPNWTSLVGENRWHQAALNLMRTNNFPEFTARVCPAPCEHACVLSLSMPAVAIRNIECAIIDKAFEKGWVQAEIPQGRTDKKAAIIGSGPAGLTCAAQLNKAGHRVTVFERNKQIGGLLYYGISSAKLDKQLIKRRLKLLEKEGIKFKTEMHVGKDISVEELEREYDAIVLCLGATLPYDLQIPGRNLKGVYLALDFLRHCCEVRHSVRGSCAELKDKSVVIIGGGPTAVDCLTTIIRYGIKSVKILSINSQPPNKRSLDNRWPNPPDIKKIMPAHESTKHIYGSDNRMYNVETISFEGDRNDQVTAVKMIKIEWVNVNGRFKAQHIAGTEQTLPADCVIIATGFRGPEKHLIDECRLEYENKHNIKTKNHGTNEEFIFAAGDCRMGETLVATAMADGREAARNVDTFLTGKPSTLPTASGFVPTSVDCSTATEE</sequence>
<proteinExistence type="predicted"/>